<dbReference type="Proteomes" id="UP000236642">
    <property type="component" value="Unassembled WGS sequence"/>
</dbReference>
<dbReference type="GO" id="GO:0032259">
    <property type="term" value="P:methylation"/>
    <property type="evidence" value="ECO:0007669"/>
    <property type="project" value="UniProtKB-KW"/>
</dbReference>
<reference evidence="3" key="1">
    <citation type="submission" date="2017-09" db="EMBL/GenBank/DDBJ databases">
        <title>Metaegenomics of thermophilic ammonia-oxidizing enrichment culture.</title>
        <authorList>
            <person name="Kato S."/>
            <person name="Suzuki K."/>
        </authorList>
    </citation>
    <scope>NUCLEOTIDE SEQUENCE [LARGE SCALE GENOMIC DNA]</scope>
</reference>
<dbReference type="Pfam" id="PF08241">
    <property type="entry name" value="Methyltransf_11"/>
    <property type="match status" value="1"/>
</dbReference>
<accession>A0A2H5Y826</accession>
<gene>
    <name evidence="2" type="primary">ycgJ_2</name>
    <name evidence="2" type="ORF">HRbin22_01827</name>
</gene>
<feature type="domain" description="Methyltransferase type 11" evidence="1">
    <location>
        <begin position="43"/>
        <end position="130"/>
    </location>
</feature>
<evidence type="ECO:0000313" key="2">
    <source>
        <dbReference type="EMBL" id="GBD09570.1"/>
    </source>
</evidence>
<dbReference type="CDD" id="cd02440">
    <property type="entry name" value="AdoMet_MTases"/>
    <property type="match status" value="1"/>
</dbReference>
<proteinExistence type="predicted"/>
<dbReference type="AlphaFoldDB" id="A0A2H5Y826"/>
<dbReference type="InterPro" id="IPR029063">
    <property type="entry name" value="SAM-dependent_MTases_sf"/>
</dbReference>
<organism evidence="2 3">
    <name type="scientific">Candidatus Thermoflexus japonica</name>
    <dbReference type="NCBI Taxonomy" id="2035417"/>
    <lineage>
        <taxon>Bacteria</taxon>
        <taxon>Bacillati</taxon>
        <taxon>Chloroflexota</taxon>
        <taxon>Thermoflexia</taxon>
        <taxon>Thermoflexales</taxon>
        <taxon>Thermoflexaceae</taxon>
        <taxon>Thermoflexus</taxon>
    </lineage>
</organism>
<dbReference type="EMBL" id="BEHY01000051">
    <property type="protein sequence ID" value="GBD09570.1"/>
    <property type="molecule type" value="Genomic_DNA"/>
</dbReference>
<dbReference type="EC" id="2.1.1.-" evidence="2"/>
<dbReference type="InterPro" id="IPR013216">
    <property type="entry name" value="Methyltransf_11"/>
</dbReference>
<evidence type="ECO:0000313" key="3">
    <source>
        <dbReference type="Proteomes" id="UP000236642"/>
    </source>
</evidence>
<dbReference type="GO" id="GO:0008757">
    <property type="term" value="F:S-adenosylmethionine-dependent methyltransferase activity"/>
    <property type="evidence" value="ECO:0007669"/>
    <property type="project" value="InterPro"/>
</dbReference>
<dbReference type="PANTHER" id="PTHR43591">
    <property type="entry name" value="METHYLTRANSFERASE"/>
    <property type="match status" value="1"/>
</dbReference>
<keyword evidence="2" id="KW-0489">Methyltransferase</keyword>
<name>A0A2H5Y826_9CHLR</name>
<dbReference type="Gene3D" id="3.40.50.150">
    <property type="entry name" value="Vaccinia Virus protein VP39"/>
    <property type="match status" value="1"/>
</dbReference>
<dbReference type="SUPFAM" id="SSF53335">
    <property type="entry name" value="S-adenosyl-L-methionine-dependent methyltransferases"/>
    <property type="match status" value="1"/>
</dbReference>
<comment type="caution">
    <text evidence="2">The sequence shown here is derived from an EMBL/GenBank/DDBJ whole genome shotgun (WGS) entry which is preliminary data.</text>
</comment>
<keyword evidence="2" id="KW-0808">Transferase</keyword>
<protein>
    <submittedName>
        <fullName evidence="2">Putative methyltransferase YcgJ</fullName>
        <ecNumber evidence="2">2.1.1.-</ecNumber>
    </submittedName>
</protein>
<evidence type="ECO:0000259" key="1">
    <source>
        <dbReference type="Pfam" id="PF08241"/>
    </source>
</evidence>
<sequence length="239" mass="27681">MLDLSRQEIYRARYRARRPGWRPAGEAFNALLEPLLTPATRALDAGCGRFGILGRFQDRVGLAIGVDQDFPSLRENLILSLRVQARLEALPFPMHTFDLILCTWVIEHLPEPERAFQEIARTLRPGGHFLLLTPNVRHPLMILGRWIPRGWRPALVERLYGRAPRDTFPVFYRANTPGKLRRLLHEAGLREIAWFEIEDPTYLAFHPLLFALAALYERLTAWPPLRGWRIHLVGLFRKA</sequence>